<evidence type="ECO:0000259" key="16">
    <source>
        <dbReference type="PROSITE" id="PS51384"/>
    </source>
</evidence>
<evidence type="ECO:0000313" key="17">
    <source>
        <dbReference type="EMBL" id="OVF08692.1"/>
    </source>
</evidence>
<dbReference type="AlphaFoldDB" id="A0AA91Q096"/>
<name>A0AA91Q096_CLALS</name>
<feature type="compositionally biased region" description="Basic and acidic residues" evidence="13">
    <location>
        <begin position="603"/>
        <end position="621"/>
    </location>
</feature>
<evidence type="ECO:0000256" key="5">
    <source>
        <dbReference type="ARBA" id="ARBA00022692"/>
    </source>
</evidence>
<dbReference type="InterPro" id="IPR039261">
    <property type="entry name" value="FNR_nucleotide-bd"/>
</dbReference>
<keyword evidence="6" id="KW-0274">FAD</keyword>
<keyword evidence="7" id="KW-0249">Electron transport</keyword>
<feature type="transmembrane region" description="Helical" evidence="14">
    <location>
        <begin position="233"/>
        <end position="253"/>
    </location>
</feature>
<evidence type="ECO:0000256" key="12">
    <source>
        <dbReference type="ARBA" id="ARBA00023180"/>
    </source>
</evidence>
<keyword evidence="8 14" id="KW-1133">Transmembrane helix</keyword>
<dbReference type="InterPro" id="IPR013121">
    <property type="entry name" value="Fe_red_NAD-bd_6"/>
</dbReference>
<dbReference type="InterPro" id="IPR051410">
    <property type="entry name" value="Ferric/Cupric_Reductase"/>
</dbReference>
<feature type="transmembrane region" description="Helical" evidence="14">
    <location>
        <begin position="273"/>
        <end position="291"/>
    </location>
</feature>
<dbReference type="SFLD" id="SFLDG01168">
    <property type="entry name" value="Ferric_reductase_subgroup_(FRE"/>
    <property type="match status" value="1"/>
</dbReference>
<keyword evidence="9" id="KW-0560">Oxidoreductase</keyword>
<dbReference type="Pfam" id="PF01794">
    <property type="entry name" value="Ferric_reduct"/>
    <property type="match status" value="1"/>
</dbReference>
<dbReference type="Gene3D" id="3.40.50.80">
    <property type="entry name" value="Nucleotide-binding domain of ferredoxin-NADP reductase (FNR) module"/>
    <property type="match status" value="1"/>
</dbReference>
<organism evidence="17 18">
    <name type="scientific">Clavispora lusitaniae</name>
    <name type="common">Candida lusitaniae</name>
    <dbReference type="NCBI Taxonomy" id="36911"/>
    <lineage>
        <taxon>Eukaryota</taxon>
        <taxon>Fungi</taxon>
        <taxon>Dikarya</taxon>
        <taxon>Ascomycota</taxon>
        <taxon>Saccharomycotina</taxon>
        <taxon>Pichiomycetes</taxon>
        <taxon>Metschnikowiaceae</taxon>
        <taxon>Clavispora</taxon>
    </lineage>
</organism>
<protein>
    <submittedName>
        <fullName evidence="17">Ferric/cupric-chelate reductase</fullName>
    </submittedName>
</protein>
<evidence type="ECO:0000256" key="7">
    <source>
        <dbReference type="ARBA" id="ARBA00022982"/>
    </source>
</evidence>
<evidence type="ECO:0000256" key="3">
    <source>
        <dbReference type="ARBA" id="ARBA00022448"/>
    </source>
</evidence>
<feature type="transmembrane region" description="Helical" evidence="14">
    <location>
        <begin position="312"/>
        <end position="331"/>
    </location>
</feature>
<keyword evidence="12" id="KW-0325">Glycoprotein</keyword>
<sequence length="698" mass="79409">MLFFPLFLFWLIAPFASATRIFFRDGGVAFFSCATALQAQATFCEGPYADVPYFCVCTNKNAMATMTGCFEAEGELTTDAYKYYSYFCHNHFKTNFTSKEVAQAYKYYQVAAQNATAATLLDVVSTPLIIPPILLPELFLLKDSFKKTLGNFDYSWYFGIGCLAYWALMVIASAVVNWGVYLFPQTRMMFNGPVSKSIRRYLTVPALAGQKKNVAQRFLFVLNFLLPSRLESVVLFVFFWLLFISTIIGIRTVDHDPVYNSKGIAVATLVGDRTILLAMLLTPLALLMAIRNNVLLWVTRWKYSTFLTFHRWLVRVITLLAFVHMLCYTWIYKKNNIYSEQIKKSFMAWGIVAVICGFLMCFDSLLFFRRNHYETYKIVKILCGVFWIVGMWYHTKQYGIKQIIYPNFAVWVFDYFVRACRIAWFGFPTAEVSYLPDNTLKIEVPKPKSWPVFAGGHAYIHFLEGMSFWQNHPFMIYESVAKESTIVMKCKVHGGITRSLAKRVEAAPDQKLSIRVAIDGPYGFASAIHHNSTVLVAGGSAIAGAYSKAMTLAKVASDSSRSIKLMWVVPSYESLTGFEEELQALEAMPIQSTVYVTKATQVEHSEAEESEEKKSAFESTRESNSSMMQGKFPNVDFKETRPNLQKMVEEETEEAQGSIAFVVSGPASLSDDMRKEVVRQIGKTEKRVDFFDQMQVWA</sequence>
<keyword evidence="15" id="KW-0732">Signal</keyword>
<keyword evidence="4" id="KW-0285">Flavoprotein</keyword>
<evidence type="ECO:0000256" key="10">
    <source>
        <dbReference type="ARBA" id="ARBA00023065"/>
    </source>
</evidence>
<dbReference type="Proteomes" id="UP000195602">
    <property type="component" value="Unassembled WGS sequence"/>
</dbReference>
<keyword evidence="3" id="KW-0813">Transport</keyword>
<comment type="similarity">
    <text evidence="2">Belongs to the ferric reductase (FRE) family.</text>
</comment>
<feature type="domain" description="FAD-binding FR-type" evidence="16">
    <location>
        <begin position="422"/>
        <end position="528"/>
    </location>
</feature>
<dbReference type="GO" id="GO:0005886">
    <property type="term" value="C:plasma membrane"/>
    <property type="evidence" value="ECO:0007669"/>
    <property type="project" value="TreeGrafter"/>
</dbReference>
<dbReference type="GO" id="GO:0006879">
    <property type="term" value="P:intracellular iron ion homeostasis"/>
    <property type="evidence" value="ECO:0007669"/>
    <property type="project" value="TreeGrafter"/>
</dbReference>
<accession>A0AA91Q096</accession>
<dbReference type="PANTHER" id="PTHR32361">
    <property type="entry name" value="FERRIC/CUPRIC REDUCTASE TRANSMEMBRANE COMPONENT"/>
    <property type="match status" value="1"/>
</dbReference>
<dbReference type="GO" id="GO:0015677">
    <property type="term" value="P:copper ion import"/>
    <property type="evidence" value="ECO:0007669"/>
    <property type="project" value="TreeGrafter"/>
</dbReference>
<feature type="transmembrane region" description="Helical" evidence="14">
    <location>
        <begin position="156"/>
        <end position="183"/>
    </location>
</feature>
<evidence type="ECO:0000313" key="18">
    <source>
        <dbReference type="Proteomes" id="UP000195602"/>
    </source>
</evidence>
<feature type="chain" id="PRO_5041736843" evidence="15">
    <location>
        <begin position="19"/>
        <end position="698"/>
    </location>
</feature>
<dbReference type="InterPro" id="IPR013130">
    <property type="entry name" value="Fe3_Rdtase_TM_dom"/>
</dbReference>
<gene>
    <name evidence="17" type="ORF">A9F13_07g01540</name>
</gene>
<keyword evidence="5 14" id="KW-0812">Transmembrane</keyword>
<dbReference type="InterPro" id="IPR013112">
    <property type="entry name" value="FAD-bd_8"/>
</dbReference>
<comment type="caution">
    <text evidence="17">The sequence shown here is derived from an EMBL/GenBank/DDBJ whole genome shotgun (WGS) entry which is preliminary data.</text>
</comment>
<dbReference type="EMBL" id="LYUB02000007">
    <property type="protein sequence ID" value="OVF08692.1"/>
    <property type="molecule type" value="Genomic_DNA"/>
</dbReference>
<feature type="transmembrane region" description="Helical" evidence="14">
    <location>
        <begin position="346"/>
        <end position="366"/>
    </location>
</feature>
<dbReference type="Pfam" id="PF08030">
    <property type="entry name" value="NAD_binding_6"/>
    <property type="match status" value="1"/>
</dbReference>
<keyword evidence="10" id="KW-0406">Ion transport</keyword>
<evidence type="ECO:0000256" key="15">
    <source>
        <dbReference type="SAM" id="SignalP"/>
    </source>
</evidence>
<proteinExistence type="inferred from homology"/>
<evidence type="ECO:0000256" key="8">
    <source>
        <dbReference type="ARBA" id="ARBA00022989"/>
    </source>
</evidence>
<dbReference type="PROSITE" id="PS51384">
    <property type="entry name" value="FAD_FR"/>
    <property type="match status" value="1"/>
</dbReference>
<evidence type="ECO:0000256" key="4">
    <source>
        <dbReference type="ARBA" id="ARBA00022630"/>
    </source>
</evidence>
<dbReference type="KEGG" id="clus:A9F13_07g01540"/>
<evidence type="ECO:0000256" key="11">
    <source>
        <dbReference type="ARBA" id="ARBA00023136"/>
    </source>
</evidence>
<comment type="subcellular location">
    <subcellularLocation>
        <location evidence="1">Membrane</location>
        <topology evidence="1">Multi-pass membrane protein</topology>
    </subcellularLocation>
</comment>
<dbReference type="GO" id="GO:0000293">
    <property type="term" value="F:ferric-chelate reductase activity"/>
    <property type="evidence" value="ECO:0007669"/>
    <property type="project" value="UniProtKB-ARBA"/>
</dbReference>
<evidence type="ECO:0000256" key="6">
    <source>
        <dbReference type="ARBA" id="ARBA00022827"/>
    </source>
</evidence>
<feature type="transmembrane region" description="Helical" evidence="14">
    <location>
        <begin position="378"/>
        <end position="395"/>
    </location>
</feature>
<evidence type="ECO:0000256" key="14">
    <source>
        <dbReference type="SAM" id="Phobius"/>
    </source>
</evidence>
<feature type="signal peptide" evidence="15">
    <location>
        <begin position="1"/>
        <end position="18"/>
    </location>
</feature>
<evidence type="ECO:0000256" key="1">
    <source>
        <dbReference type="ARBA" id="ARBA00004141"/>
    </source>
</evidence>
<evidence type="ECO:0000256" key="9">
    <source>
        <dbReference type="ARBA" id="ARBA00023002"/>
    </source>
</evidence>
<dbReference type="SFLD" id="SFLDS00052">
    <property type="entry name" value="Ferric_Reductase_Domain"/>
    <property type="match status" value="1"/>
</dbReference>
<reference evidence="17 18" key="1">
    <citation type="submission" date="2017-04" db="EMBL/GenBank/DDBJ databases">
        <title>Draft genome of the yeast Clavispora lusitaniae type strain CBS 6936.</title>
        <authorList>
            <person name="Durrens P."/>
            <person name="Klopp C."/>
            <person name="Biteau N."/>
            <person name="Fitton-Ouhabi V."/>
            <person name="Dementhon K."/>
            <person name="Accoceberry I."/>
            <person name="Sherman D.J."/>
            <person name="Noel T."/>
        </authorList>
    </citation>
    <scope>NUCLEOTIDE SEQUENCE [LARGE SCALE GENOMIC DNA]</scope>
    <source>
        <strain evidence="17 18">CBS 6936</strain>
    </source>
</reference>
<dbReference type="SUPFAM" id="SSF52343">
    <property type="entry name" value="Ferredoxin reductase-like, C-terminal NADP-linked domain"/>
    <property type="match status" value="1"/>
</dbReference>
<dbReference type="CDD" id="cd06186">
    <property type="entry name" value="NOX_Duox_like_FAD_NADP"/>
    <property type="match status" value="1"/>
</dbReference>
<evidence type="ECO:0000256" key="13">
    <source>
        <dbReference type="SAM" id="MobiDB-lite"/>
    </source>
</evidence>
<feature type="region of interest" description="Disordered" evidence="13">
    <location>
        <begin position="603"/>
        <end position="635"/>
    </location>
</feature>
<dbReference type="GO" id="GO:0006826">
    <property type="term" value="P:iron ion transport"/>
    <property type="evidence" value="ECO:0007669"/>
    <property type="project" value="TreeGrafter"/>
</dbReference>
<evidence type="ECO:0000256" key="2">
    <source>
        <dbReference type="ARBA" id="ARBA00006278"/>
    </source>
</evidence>
<keyword evidence="11 14" id="KW-0472">Membrane</keyword>
<dbReference type="InterPro" id="IPR017927">
    <property type="entry name" value="FAD-bd_FR_type"/>
</dbReference>
<dbReference type="Pfam" id="PF08022">
    <property type="entry name" value="FAD_binding_8"/>
    <property type="match status" value="1"/>
</dbReference>
<dbReference type="PANTHER" id="PTHR32361:SF9">
    <property type="entry name" value="FERRIC REDUCTASE TRANSMEMBRANE COMPONENT 3-RELATED"/>
    <property type="match status" value="1"/>
</dbReference>